<evidence type="ECO:0000313" key="11">
    <source>
        <dbReference type="EMBL" id="KRF99433.1"/>
    </source>
</evidence>
<gene>
    <name evidence="11" type="primary">Dwil\GK11053</name>
    <name evidence="11" type="ORF">Dwil_GK11053</name>
</gene>
<dbReference type="GO" id="GO:0046600">
    <property type="term" value="P:negative regulation of centriole replication"/>
    <property type="evidence" value="ECO:0007669"/>
    <property type="project" value="InterPro"/>
</dbReference>
<dbReference type="GO" id="GO:0008017">
    <property type="term" value="F:microtubule binding"/>
    <property type="evidence" value="ECO:0007669"/>
    <property type="project" value="InterPro"/>
</dbReference>
<proteinExistence type="inferred from homology"/>
<accession>A0A0Q9X0P0</accession>
<keyword evidence="12" id="KW-1185">Reference proteome</keyword>
<feature type="compositionally biased region" description="Basic and acidic residues" evidence="10">
    <location>
        <begin position="299"/>
        <end position="310"/>
    </location>
</feature>
<evidence type="ECO:0000256" key="3">
    <source>
        <dbReference type="ARBA" id="ARBA00010494"/>
    </source>
</evidence>
<keyword evidence="8" id="KW-0539">Nucleus</keyword>
<evidence type="ECO:0000256" key="4">
    <source>
        <dbReference type="ARBA" id="ARBA00013508"/>
    </source>
</evidence>
<dbReference type="GO" id="GO:0005874">
    <property type="term" value="C:microtubule"/>
    <property type="evidence" value="ECO:0007669"/>
    <property type="project" value="UniProtKB-KW"/>
</dbReference>
<feature type="region of interest" description="Disordered" evidence="10">
    <location>
        <begin position="297"/>
        <end position="324"/>
    </location>
</feature>
<comment type="similarity">
    <text evidence="3">Belongs to the MDM1 family.</text>
</comment>
<evidence type="ECO:0000256" key="7">
    <source>
        <dbReference type="ARBA" id="ARBA00023212"/>
    </source>
</evidence>
<evidence type="ECO:0000256" key="8">
    <source>
        <dbReference type="ARBA" id="ARBA00023242"/>
    </source>
</evidence>
<dbReference type="PANTHER" id="PTHR32078">
    <property type="entry name" value="NUCLEAR PROTEIN MDM1"/>
    <property type="match status" value="1"/>
</dbReference>
<evidence type="ECO:0000256" key="2">
    <source>
        <dbReference type="ARBA" id="ARBA00004123"/>
    </source>
</evidence>
<organism evidence="11 12">
    <name type="scientific">Drosophila willistoni</name>
    <name type="common">Fruit fly</name>
    <dbReference type="NCBI Taxonomy" id="7260"/>
    <lineage>
        <taxon>Eukaryota</taxon>
        <taxon>Metazoa</taxon>
        <taxon>Ecdysozoa</taxon>
        <taxon>Arthropoda</taxon>
        <taxon>Hexapoda</taxon>
        <taxon>Insecta</taxon>
        <taxon>Pterygota</taxon>
        <taxon>Neoptera</taxon>
        <taxon>Endopterygota</taxon>
        <taxon>Diptera</taxon>
        <taxon>Brachycera</taxon>
        <taxon>Muscomorpha</taxon>
        <taxon>Ephydroidea</taxon>
        <taxon>Drosophilidae</taxon>
        <taxon>Drosophila</taxon>
        <taxon>Sophophora</taxon>
    </lineage>
</organism>
<comment type="function">
    <text evidence="9">Microtubule-binding protein that negatively regulates centriole duplication. Binds to and stabilizes microtubules.</text>
</comment>
<feature type="region of interest" description="Disordered" evidence="10">
    <location>
        <begin position="351"/>
        <end position="467"/>
    </location>
</feature>
<evidence type="ECO:0000256" key="10">
    <source>
        <dbReference type="SAM" id="MobiDB-lite"/>
    </source>
</evidence>
<dbReference type="PANTHER" id="PTHR32078:SF1">
    <property type="entry name" value="NUCLEAR PROTEIN MDM1"/>
    <property type="match status" value="1"/>
</dbReference>
<feature type="compositionally biased region" description="Basic and acidic residues" evidence="10">
    <location>
        <begin position="414"/>
        <end position="423"/>
    </location>
</feature>
<dbReference type="AlphaFoldDB" id="A0A0Q9X0P0"/>
<name>A0A0Q9X0P0_DROWI</name>
<dbReference type="OrthoDB" id="9999940at2759"/>
<feature type="compositionally biased region" description="Basic and acidic residues" evidence="10">
    <location>
        <begin position="91"/>
        <end position="105"/>
    </location>
</feature>
<feature type="compositionally biased region" description="Basic and acidic residues" evidence="10">
    <location>
        <begin position="369"/>
        <end position="384"/>
    </location>
</feature>
<reference evidence="11 12" key="1">
    <citation type="journal article" date="2007" name="Nature">
        <title>Evolution of genes and genomes on the Drosophila phylogeny.</title>
        <authorList>
            <consortium name="Drosophila 12 Genomes Consortium"/>
            <person name="Clark A.G."/>
            <person name="Eisen M.B."/>
            <person name="Smith D.R."/>
            <person name="Bergman C.M."/>
            <person name="Oliver B."/>
            <person name="Markow T.A."/>
            <person name="Kaufman T.C."/>
            <person name="Kellis M."/>
            <person name="Gelbart W."/>
            <person name="Iyer V.N."/>
            <person name="Pollard D.A."/>
            <person name="Sackton T.B."/>
            <person name="Larracuente A.M."/>
            <person name="Singh N.D."/>
            <person name="Abad J.P."/>
            <person name="Abt D.N."/>
            <person name="Adryan B."/>
            <person name="Aguade M."/>
            <person name="Akashi H."/>
            <person name="Anderson W.W."/>
            <person name="Aquadro C.F."/>
            <person name="Ardell D.H."/>
            <person name="Arguello R."/>
            <person name="Artieri C.G."/>
            <person name="Barbash D.A."/>
            <person name="Barker D."/>
            <person name="Barsanti P."/>
            <person name="Batterham P."/>
            <person name="Batzoglou S."/>
            <person name="Begun D."/>
            <person name="Bhutkar A."/>
            <person name="Blanco E."/>
            <person name="Bosak S.A."/>
            <person name="Bradley R.K."/>
            <person name="Brand A.D."/>
            <person name="Brent M.R."/>
            <person name="Brooks A.N."/>
            <person name="Brown R.H."/>
            <person name="Butlin R.K."/>
            <person name="Caggese C."/>
            <person name="Calvi B.R."/>
            <person name="Bernardo de Carvalho A."/>
            <person name="Caspi A."/>
            <person name="Castrezana S."/>
            <person name="Celniker S.E."/>
            <person name="Chang J.L."/>
            <person name="Chapple C."/>
            <person name="Chatterji S."/>
            <person name="Chinwalla A."/>
            <person name="Civetta A."/>
            <person name="Clifton S.W."/>
            <person name="Comeron J.M."/>
            <person name="Costello J.C."/>
            <person name="Coyne J.A."/>
            <person name="Daub J."/>
            <person name="David R.G."/>
            <person name="Delcher A.L."/>
            <person name="Delehaunty K."/>
            <person name="Do C.B."/>
            <person name="Ebling H."/>
            <person name="Edwards K."/>
            <person name="Eickbush T."/>
            <person name="Evans J.D."/>
            <person name="Filipski A."/>
            <person name="Findeiss S."/>
            <person name="Freyhult E."/>
            <person name="Fulton L."/>
            <person name="Fulton R."/>
            <person name="Garcia A.C."/>
            <person name="Gardiner A."/>
            <person name="Garfield D.A."/>
            <person name="Garvin B.E."/>
            <person name="Gibson G."/>
            <person name="Gilbert D."/>
            <person name="Gnerre S."/>
            <person name="Godfrey J."/>
            <person name="Good R."/>
            <person name="Gotea V."/>
            <person name="Gravely B."/>
            <person name="Greenberg A.J."/>
            <person name="Griffiths-Jones S."/>
            <person name="Gross S."/>
            <person name="Guigo R."/>
            <person name="Gustafson E.A."/>
            <person name="Haerty W."/>
            <person name="Hahn M.W."/>
            <person name="Halligan D.L."/>
            <person name="Halpern A.L."/>
            <person name="Halter G.M."/>
            <person name="Han M.V."/>
            <person name="Heger A."/>
            <person name="Hillier L."/>
            <person name="Hinrichs A.S."/>
            <person name="Holmes I."/>
            <person name="Hoskins R.A."/>
            <person name="Hubisz M.J."/>
            <person name="Hultmark D."/>
            <person name="Huntley M.A."/>
            <person name="Jaffe D.B."/>
            <person name="Jagadeeshan S."/>
            <person name="Jeck W.R."/>
            <person name="Johnson J."/>
            <person name="Jones C.D."/>
            <person name="Jordan W.C."/>
            <person name="Karpen G.H."/>
            <person name="Kataoka E."/>
            <person name="Keightley P.D."/>
            <person name="Kheradpour P."/>
            <person name="Kirkness E.F."/>
            <person name="Koerich L.B."/>
            <person name="Kristiansen K."/>
            <person name="Kudrna D."/>
            <person name="Kulathinal R.J."/>
            <person name="Kumar S."/>
            <person name="Kwok R."/>
            <person name="Lander E."/>
            <person name="Langley C.H."/>
            <person name="Lapoint R."/>
            <person name="Lazzaro B.P."/>
            <person name="Lee S.J."/>
            <person name="Levesque L."/>
            <person name="Li R."/>
            <person name="Lin C.F."/>
            <person name="Lin M.F."/>
            <person name="Lindblad-Toh K."/>
            <person name="Llopart A."/>
            <person name="Long M."/>
            <person name="Low L."/>
            <person name="Lozovsky E."/>
            <person name="Lu J."/>
            <person name="Luo M."/>
            <person name="Machado C.A."/>
            <person name="Makalowski W."/>
            <person name="Marzo M."/>
            <person name="Matsuda M."/>
            <person name="Matzkin L."/>
            <person name="McAllister B."/>
            <person name="McBride C.S."/>
            <person name="McKernan B."/>
            <person name="McKernan K."/>
            <person name="Mendez-Lago M."/>
            <person name="Minx P."/>
            <person name="Mollenhauer M.U."/>
            <person name="Montooth K."/>
            <person name="Mount S.M."/>
            <person name="Mu X."/>
            <person name="Myers E."/>
            <person name="Negre B."/>
            <person name="Newfeld S."/>
            <person name="Nielsen R."/>
            <person name="Noor M.A."/>
            <person name="O'Grady P."/>
            <person name="Pachter L."/>
            <person name="Papaceit M."/>
            <person name="Parisi M.J."/>
            <person name="Parisi M."/>
            <person name="Parts L."/>
            <person name="Pedersen J.S."/>
            <person name="Pesole G."/>
            <person name="Phillippy A.M."/>
            <person name="Ponting C.P."/>
            <person name="Pop M."/>
            <person name="Porcelli D."/>
            <person name="Powell J.R."/>
            <person name="Prohaska S."/>
            <person name="Pruitt K."/>
            <person name="Puig M."/>
            <person name="Quesneville H."/>
            <person name="Ram K.R."/>
            <person name="Rand D."/>
            <person name="Rasmussen M.D."/>
            <person name="Reed L.K."/>
            <person name="Reenan R."/>
            <person name="Reily A."/>
            <person name="Remington K.A."/>
            <person name="Rieger T.T."/>
            <person name="Ritchie M.G."/>
            <person name="Robin C."/>
            <person name="Rogers Y.H."/>
            <person name="Rohde C."/>
            <person name="Rozas J."/>
            <person name="Rubenfield M.J."/>
            <person name="Ruiz A."/>
            <person name="Russo S."/>
            <person name="Salzberg S.L."/>
            <person name="Sanchez-Gracia A."/>
            <person name="Saranga D.J."/>
            <person name="Sato H."/>
            <person name="Schaeffer S.W."/>
            <person name="Schatz M.C."/>
            <person name="Schlenke T."/>
            <person name="Schwartz R."/>
            <person name="Segarra C."/>
            <person name="Singh R.S."/>
            <person name="Sirot L."/>
            <person name="Sirota M."/>
            <person name="Sisneros N.B."/>
            <person name="Smith C.D."/>
            <person name="Smith T.F."/>
            <person name="Spieth J."/>
            <person name="Stage D.E."/>
            <person name="Stark A."/>
            <person name="Stephan W."/>
            <person name="Strausberg R.L."/>
            <person name="Strempel S."/>
            <person name="Sturgill D."/>
            <person name="Sutton G."/>
            <person name="Sutton G.G."/>
            <person name="Tao W."/>
            <person name="Teichmann S."/>
            <person name="Tobari Y.N."/>
            <person name="Tomimura Y."/>
            <person name="Tsolas J.M."/>
            <person name="Valente V.L."/>
            <person name="Venter E."/>
            <person name="Venter J.C."/>
            <person name="Vicario S."/>
            <person name="Vieira F.G."/>
            <person name="Vilella A.J."/>
            <person name="Villasante A."/>
            <person name="Walenz B."/>
            <person name="Wang J."/>
            <person name="Wasserman M."/>
            <person name="Watts T."/>
            <person name="Wilson D."/>
            <person name="Wilson R.K."/>
            <person name="Wing R.A."/>
            <person name="Wolfner M.F."/>
            <person name="Wong A."/>
            <person name="Wong G.K."/>
            <person name="Wu C.I."/>
            <person name="Wu G."/>
            <person name="Yamamoto D."/>
            <person name="Yang H.P."/>
            <person name="Yang S.P."/>
            <person name="Yorke J.A."/>
            <person name="Yoshida K."/>
            <person name="Zdobnov E."/>
            <person name="Zhang P."/>
            <person name="Zhang Y."/>
            <person name="Zimin A.V."/>
            <person name="Baldwin J."/>
            <person name="Abdouelleil A."/>
            <person name="Abdulkadir J."/>
            <person name="Abebe A."/>
            <person name="Abera B."/>
            <person name="Abreu J."/>
            <person name="Acer S.C."/>
            <person name="Aftuck L."/>
            <person name="Alexander A."/>
            <person name="An P."/>
            <person name="Anderson E."/>
            <person name="Anderson S."/>
            <person name="Arachi H."/>
            <person name="Azer M."/>
            <person name="Bachantsang P."/>
            <person name="Barry A."/>
            <person name="Bayul T."/>
            <person name="Berlin A."/>
            <person name="Bessette D."/>
            <person name="Bloom T."/>
            <person name="Blye J."/>
            <person name="Boguslavskiy L."/>
            <person name="Bonnet C."/>
            <person name="Boukhgalter B."/>
            <person name="Bourzgui I."/>
            <person name="Brown A."/>
            <person name="Cahill P."/>
            <person name="Channer S."/>
            <person name="Cheshatsang Y."/>
            <person name="Chuda L."/>
            <person name="Citroen M."/>
            <person name="Collymore A."/>
            <person name="Cooke P."/>
            <person name="Costello M."/>
            <person name="D'Aco K."/>
            <person name="Daza R."/>
            <person name="De Haan G."/>
            <person name="DeGray S."/>
            <person name="DeMaso C."/>
            <person name="Dhargay N."/>
            <person name="Dooley K."/>
            <person name="Dooley E."/>
            <person name="Doricent M."/>
            <person name="Dorje P."/>
            <person name="Dorjee K."/>
            <person name="Dupes A."/>
            <person name="Elong R."/>
            <person name="Falk J."/>
            <person name="Farina A."/>
            <person name="Faro S."/>
            <person name="Ferguson D."/>
            <person name="Fisher S."/>
            <person name="Foley C.D."/>
            <person name="Franke A."/>
            <person name="Friedrich D."/>
            <person name="Gadbois L."/>
            <person name="Gearin G."/>
            <person name="Gearin C.R."/>
            <person name="Giannoukos G."/>
            <person name="Goode T."/>
            <person name="Graham J."/>
            <person name="Grandbois E."/>
            <person name="Grewal S."/>
            <person name="Gyaltsen K."/>
            <person name="Hafez N."/>
            <person name="Hagos B."/>
            <person name="Hall J."/>
            <person name="Henson C."/>
            <person name="Hollinger A."/>
            <person name="Honan T."/>
            <person name="Huard M.D."/>
            <person name="Hughes L."/>
            <person name="Hurhula B."/>
            <person name="Husby M.E."/>
            <person name="Kamat A."/>
            <person name="Kanga B."/>
            <person name="Kashin S."/>
            <person name="Khazanovich D."/>
            <person name="Kisner P."/>
            <person name="Lance K."/>
            <person name="Lara M."/>
            <person name="Lee W."/>
            <person name="Lennon N."/>
            <person name="Letendre F."/>
            <person name="LeVine R."/>
            <person name="Lipovsky A."/>
            <person name="Liu X."/>
            <person name="Liu J."/>
            <person name="Liu S."/>
            <person name="Lokyitsang T."/>
            <person name="Lokyitsang Y."/>
            <person name="Lubonja R."/>
            <person name="Lui A."/>
            <person name="MacDonald P."/>
            <person name="Magnisalis V."/>
            <person name="Maru K."/>
            <person name="Matthews C."/>
            <person name="McCusker W."/>
            <person name="McDonough S."/>
            <person name="Mehta T."/>
            <person name="Meldrim J."/>
            <person name="Meneus L."/>
            <person name="Mihai O."/>
            <person name="Mihalev A."/>
            <person name="Mihova T."/>
            <person name="Mittelman R."/>
            <person name="Mlenga V."/>
            <person name="Montmayeur A."/>
            <person name="Mulrain L."/>
            <person name="Navidi A."/>
            <person name="Naylor J."/>
            <person name="Negash T."/>
            <person name="Nguyen T."/>
            <person name="Nguyen N."/>
            <person name="Nicol R."/>
            <person name="Norbu C."/>
            <person name="Norbu N."/>
            <person name="Novod N."/>
            <person name="O'Neill B."/>
            <person name="Osman S."/>
            <person name="Markiewicz E."/>
            <person name="Oyono O.L."/>
            <person name="Patti C."/>
            <person name="Phunkhang P."/>
            <person name="Pierre F."/>
            <person name="Priest M."/>
            <person name="Raghuraman S."/>
            <person name="Rege F."/>
            <person name="Reyes R."/>
            <person name="Rise C."/>
            <person name="Rogov P."/>
            <person name="Ross K."/>
            <person name="Ryan E."/>
            <person name="Settipalli S."/>
            <person name="Shea T."/>
            <person name="Sherpa N."/>
            <person name="Shi L."/>
            <person name="Shih D."/>
            <person name="Sparrow T."/>
            <person name="Spaulding J."/>
            <person name="Stalker J."/>
            <person name="Stange-Thomann N."/>
            <person name="Stavropoulos S."/>
            <person name="Stone C."/>
            <person name="Strader C."/>
            <person name="Tesfaye S."/>
            <person name="Thomson T."/>
            <person name="Thoulutsang Y."/>
            <person name="Thoulutsang D."/>
            <person name="Topham K."/>
            <person name="Topping I."/>
            <person name="Tsamla T."/>
            <person name="Vassiliev H."/>
            <person name="Vo A."/>
            <person name="Wangchuk T."/>
            <person name="Wangdi T."/>
            <person name="Weiand M."/>
            <person name="Wilkinson J."/>
            <person name="Wilson A."/>
            <person name="Yadav S."/>
            <person name="Young G."/>
            <person name="Yu Q."/>
            <person name="Zembek L."/>
            <person name="Zhong D."/>
            <person name="Zimmer A."/>
            <person name="Zwirko Z."/>
            <person name="Jaffe D.B."/>
            <person name="Alvarez P."/>
            <person name="Brockman W."/>
            <person name="Butler J."/>
            <person name="Chin C."/>
            <person name="Gnerre S."/>
            <person name="Grabherr M."/>
            <person name="Kleber M."/>
            <person name="Mauceli E."/>
            <person name="MacCallum I."/>
        </authorList>
    </citation>
    <scope>NUCLEOTIDE SEQUENCE [LARGE SCALE GENOMIC DNA]</scope>
    <source>
        <strain evidence="12">Tucson 14030-0811.24</strain>
    </source>
</reference>
<keyword evidence="5" id="KW-0963">Cytoplasm</keyword>
<evidence type="ECO:0000313" key="12">
    <source>
        <dbReference type="Proteomes" id="UP000007798"/>
    </source>
</evidence>
<feature type="compositionally biased region" description="Pro residues" evidence="10">
    <location>
        <begin position="504"/>
        <end position="513"/>
    </location>
</feature>
<dbReference type="InterPro" id="IPR029136">
    <property type="entry name" value="MDM1"/>
</dbReference>
<evidence type="ECO:0000256" key="6">
    <source>
        <dbReference type="ARBA" id="ARBA00022701"/>
    </source>
</evidence>
<evidence type="ECO:0000256" key="1">
    <source>
        <dbReference type="ARBA" id="ARBA00004114"/>
    </source>
</evidence>
<dbReference type="GO" id="GO:0005814">
    <property type="term" value="C:centriole"/>
    <property type="evidence" value="ECO:0007669"/>
    <property type="project" value="UniProtKB-SubCell"/>
</dbReference>
<keyword evidence="6" id="KW-0493">Microtubule</keyword>
<dbReference type="EMBL" id="CH964232">
    <property type="protein sequence ID" value="KRF99433.1"/>
    <property type="molecule type" value="Genomic_DNA"/>
</dbReference>
<feature type="region of interest" description="Disordered" evidence="10">
    <location>
        <begin position="91"/>
        <end position="123"/>
    </location>
</feature>
<evidence type="ECO:0000256" key="9">
    <source>
        <dbReference type="ARBA" id="ARBA00045771"/>
    </source>
</evidence>
<sequence length="532" mass="59390">MIGSFWNLCRACPSMPVDKQLHSEYRSTYRWHEFTGNSRPEVVRRAPAPNPSQFVGPTNEPPLPRRKKCPELAYKSHEFIIGSEYTDARRDASAHRLARSEERGTPSRRSKSEGPPVVPNGRAYPIATEIDGTTRKQAATLHELEPLVSDTDDRKTHEKQVTIVERKIASRPFSQTIDQERLNHFITKKENFGFADVAASAAVATAKDEVDNRQQQPSTDAGQVVVMNGTAPPQSKPNLDLWFKEMVELRKKAGEYKCRGWGIEIDPDLYKKQKDLWDQVSKRSSLSALSLASTVHRPITKEEKDQENNKKSIPLQKQPQKPRVPGQAFIIDNKDEISALPARFSNIRHHLERTTGPDVEEGALLPSPTREKLMPAITKRESESQRGSPKKTALSRHGSPQKGSPQKGSPKKVLKNEGEDGRETAISISSCSPQPEIPEEPLVKSPPEPTRVKSPEQIIMRSPDPVNWTVPLDTGKTFTVTQNVKEGESYSRPQSEIKASTPVEKPPPPPQSAPPQLTEQAKMDGKPLSTLQ</sequence>
<dbReference type="Proteomes" id="UP000007798">
    <property type="component" value="Unassembled WGS sequence"/>
</dbReference>
<comment type="subcellular location">
    <subcellularLocation>
        <location evidence="1">Cytoplasm</location>
        <location evidence="1">Cytoskeleton</location>
        <location evidence="1">Microtubule organizing center</location>
        <location evidence="1">Centrosome</location>
        <location evidence="1">Centriole</location>
    </subcellularLocation>
    <subcellularLocation>
        <location evidence="2">Nucleus</location>
    </subcellularLocation>
</comment>
<protein>
    <recommendedName>
        <fullName evidence="4">Nuclear protein MDM1</fullName>
    </recommendedName>
</protein>
<dbReference type="GO" id="GO:0005634">
    <property type="term" value="C:nucleus"/>
    <property type="evidence" value="ECO:0007669"/>
    <property type="project" value="UniProtKB-SubCell"/>
</dbReference>
<evidence type="ECO:0000256" key="5">
    <source>
        <dbReference type="ARBA" id="ARBA00022490"/>
    </source>
</evidence>
<dbReference type="Pfam" id="PF15501">
    <property type="entry name" value="MDM1"/>
    <property type="match status" value="2"/>
</dbReference>
<keyword evidence="7" id="KW-0206">Cytoskeleton</keyword>
<feature type="region of interest" description="Disordered" evidence="10">
    <location>
        <begin position="481"/>
        <end position="532"/>
    </location>
</feature>
<feature type="region of interest" description="Disordered" evidence="10">
    <location>
        <begin position="41"/>
        <end position="66"/>
    </location>
</feature>